<keyword evidence="3" id="KW-1185">Reference proteome</keyword>
<keyword evidence="1" id="KW-0472">Membrane</keyword>
<comment type="caution">
    <text evidence="2">The sequence shown here is derived from an EMBL/GenBank/DDBJ whole genome shotgun (WGS) entry which is preliminary data.</text>
</comment>
<evidence type="ECO:0000313" key="2">
    <source>
        <dbReference type="EMBL" id="MBW0556930.1"/>
    </source>
</evidence>
<dbReference type="Proteomes" id="UP000765509">
    <property type="component" value="Unassembled WGS sequence"/>
</dbReference>
<keyword evidence="1" id="KW-1133">Transmembrane helix</keyword>
<dbReference type="EMBL" id="AVOT02064565">
    <property type="protein sequence ID" value="MBW0556930.1"/>
    <property type="molecule type" value="Genomic_DNA"/>
</dbReference>
<protein>
    <submittedName>
        <fullName evidence="2">Uncharacterized protein</fullName>
    </submittedName>
</protein>
<evidence type="ECO:0000256" key="1">
    <source>
        <dbReference type="SAM" id="Phobius"/>
    </source>
</evidence>
<gene>
    <name evidence="2" type="ORF">O181_096645</name>
</gene>
<dbReference type="AlphaFoldDB" id="A0A9Q3J809"/>
<name>A0A9Q3J809_9BASI</name>
<organism evidence="2 3">
    <name type="scientific">Austropuccinia psidii MF-1</name>
    <dbReference type="NCBI Taxonomy" id="1389203"/>
    <lineage>
        <taxon>Eukaryota</taxon>
        <taxon>Fungi</taxon>
        <taxon>Dikarya</taxon>
        <taxon>Basidiomycota</taxon>
        <taxon>Pucciniomycotina</taxon>
        <taxon>Pucciniomycetes</taxon>
        <taxon>Pucciniales</taxon>
        <taxon>Sphaerophragmiaceae</taxon>
        <taxon>Austropuccinia</taxon>
    </lineage>
</organism>
<feature type="transmembrane region" description="Helical" evidence="1">
    <location>
        <begin position="12"/>
        <end position="35"/>
    </location>
</feature>
<keyword evidence="1" id="KW-0812">Transmembrane</keyword>
<reference evidence="2" key="1">
    <citation type="submission" date="2021-03" db="EMBL/GenBank/DDBJ databases">
        <title>Draft genome sequence of rust myrtle Austropuccinia psidii MF-1, a brazilian biotype.</title>
        <authorList>
            <person name="Quecine M.C."/>
            <person name="Pachon D.M.R."/>
            <person name="Bonatelli M.L."/>
            <person name="Correr F.H."/>
            <person name="Franceschini L.M."/>
            <person name="Leite T.F."/>
            <person name="Margarido G.R.A."/>
            <person name="Almeida C.A."/>
            <person name="Ferrarezi J.A."/>
            <person name="Labate C.A."/>
        </authorList>
    </citation>
    <scope>NUCLEOTIDE SEQUENCE</scope>
    <source>
        <strain evidence="2">MF-1</strain>
    </source>
</reference>
<accession>A0A9Q3J809</accession>
<sequence>MLQISLVGGRDYYFLLRASSWFILGLGDITPLLYLELRRKWIGVSKPLKCLLVRLWSSSELSLGLQCDPNQG</sequence>
<proteinExistence type="predicted"/>
<evidence type="ECO:0000313" key="3">
    <source>
        <dbReference type="Proteomes" id="UP000765509"/>
    </source>
</evidence>